<dbReference type="NCBIfam" id="TIGR01400">
    <property type="entry name" value="fliR"/>
    <property type="match status" value="1"/>
</dbReference>
<dbReference type="GO" id="GO:0009425">
    <property type="term" value="C:bacterial-type flagellum basal body"/>
    <property type="evidence" value="ECO:0007669"/>
    <property type="project" value="UniProtKB-SubCell"/>
</dbReference>
<keyword evidence="11" id="KW-0614">Plasmid</keyword>
<comment type="function">
    <text evidence="1 10">Role in flagellar biosynthesis.</text>
</comment>
<protein>
    <recommendedName>
        <fullName evidence="3 9">Flagellar biosynthetic protein FliR</fullName>
    </recommendedName>
</protein>
<evidence type="ECO:0000256" key="9">
    <source>
        <dbReference type="NCBIfam" id="TIGR01400"/>
    </source>
</evidence>
<dbReference type="OrthoDB" id="9779817at2"/>
<comment type="subcellular location">
    <subcellularLocation>
        <location evidence="10">Cell membrane</location>
        <topology evidence="10">Multi-pass membrane protein</topology>
    </subcellularLocation>
    <subcellularLocation>
        <location evidence="10">Bacterial flagellum basal body</location>
    </subcellularLocation>
</comment>
<keyword evidence="11" id="KW-0282">Flagellum</keyword>
<dbReference type="PANTHER" id="PTHR30065">
    <property type="entry name" value="FLAGELLAR BIOSYNTHETIC PROTEIN FLIR"/>
    <property type="match status" value="1"/>
</dbReference>
<dbReference type="KEGG" id="err:DVR09_14650"/>
<dbReference type="AlphaFoldDB" id="A0A345YIE4"/>
<name>A0A345YIE4_9SPHN</name>
<evidence type="ECO:0000256" key="6">
    <source>
        <dbReference type="ARBA" id="ARBA00022989"/>
    </source>
</evidence>
<keyword evidence="11" id="KW-0969">Cilium</keyword>
<dbReference type="GO" id="GO:0005886">
    <property type="term" value="C:plasma membrane"/>
    <property type="evidence" value="ECO:0007669"/>
    <property type="project" value="UniProtKB-SubCell"/>
</dbReference>
<keyword evidence="11" id="KW-0966">Cell projection</keyword>
<dbReference type="InterPro" id="IPR002010">
    <property type="entry name" value="T3SS_IM_R"/>
</dbReference>
<sequence>MLEELPTHVTNLLVIFARLGAVLMLLPAFSDTAVPGQIRLLIAFGFSIAMYGLLGPQLPVLGSGVDLGLIVISEMLIGLALGMIIKIMFLAITVAGSIISLQVGLTSAVVPDPTMGGQIPVMAKFVGIAAIVICFALNIHHLWIAAMVNSYNAFQVGALPPAQDFAELAVTTASRSMALGVSLAAPLIVYGIVFNVALGLSARLAPTIQVFFIAQPLNILLGLSLTATIIGAVLMTFGNEMAAWMQSGWT</sequence>
<keyword evidence="8 10" id="KW-0975">Bacterial flagellum</keyword>
<evidence type="ECO:0000313" key="12">
    <source>
        <dbReference type="Proteomes" id="UP000254508"/>
    </source>
</evidence>
<evidence type="ECO:0000256" key="1">
    <source>
        <dbReference type="ARBA" id="ARBA00002578"/>
    </source>
</evidence>
<accession>A0A345YIE4</accession>
<dbReference type="PANTHER" id="PTHR30065:SF1">
    <property type="entry name" value="SURFACE PRESENTATION OF ANTIGENS PROTEIN SPAR"/>
    <property type="match status" value="1"/>
</dbReference>
<comment type="similarity">
    <text evidence="2 10">Belongs to the FliR/MopE/SpaR family.</text>
</comment>
<evidence type="ECO:0000256" key="2">
    <source>
        <dbReference type="ARBA" id="ARBA00009772"/>
    </source>
</evidence>
<dbReference type="GO" id="GO:0044780">
    <property type="term" value="P:bacterial-type flagellum assembly"/>
    <property type="evidence" value="ECO:0007669"/>
    <property type="project" value="UniProtKB-UniRule"/>
</dbReference>
<dbReference type="Proteomes" id="UP000254508">
    <property type="component" value="Plasmid unnamed"/>
</dbReference>
<reference evidence="11 12" key="1">
    <citation type="submission" date="2018-07" db="EMBL/GenBank/DDBJ databases">
        <title>Genome sequence of Erythrobacter strain YH-07, an antagonistic bacterium isolated from Yellow Sea.</title>
        <authorList>
            <person name="Tang T."/>
            <person name="Liu Q."/>
            <person name="Sun X."/>
        </authorList>
    </citation>
    <scope>NUCLEOTIDE SEQUENCE [LARGE SCALE GENOMIC DNA]</scope>
    <source>
        <strain evidence="11 12">YH-07</strain>
        <plasmid evidence="11 12">unnamed</plasmid>
    </source>
</reference>
<evidence type="ECO:0000256" key="7">
    <source>
        <dbReference type="ARBA" id="ARBA00023136"/>
    </source>
</evidence>
<keyword evidence="7 10" id="KW-0472">Membrane</keyword>
<dbReference type="PRINTS" id="PR00953">
    <property type="entry name" value="TYPE3IMRPROT"/>
</dbReference>
<dbReference type="EMBL" id="CP031358">
    <property type="protein sequence ID" value="AXK43696.1"/>
    <property type="molecule type" value="Genomic_DNA"/>
</dbReference>
<gene>
    <name evidence="11" type="primary">fliR</name>
    <name evidence="11" type="ORF">DVR09_14650</name>
</gene>
<dbReference type="GO" id="GO:0006605">
    <property type="term" value="P:protein targeting"/>
    <property type="evidence" value="ECO:0007669"/>
    <property type="project" value="UniProtKB-UniRule"/>
</dbReference>
<evidence type="ECO:0000256" key="3">
    <source>
        <dbReference type="ARBA" id="ARBA00021717"/>
    </source>
</evidence>
<organism evidence="11 12">
    <name type="scientific">Erythrobacter aureus</name>
    <dbReference type="NCBI Taxonomy" id="2182384"/>
    <lineage>
        <taxon>Bacteria</taxon>
        <taxon>Pseudomonadati</taxon>
        <taxon>Pseudomonadota</taxon>
        <taxon>Alphaproteobacteria</taxon>
        <taxon>Sphingomonadales</taxon>
        <taxon>Erythrobacteraceae</taxon>
        <taxon>Erythrobacter/Porphyrobacter group</taxon>
        <taxon>Erythrobacter</taxon>
    </lineage>
</organism>
<feature type="transmembrane region" description="Helical" evidence="10">
    <location>
        <begin position="36"/>
        <end position="54"/>
    </location>
</feature>
<feature type="transmembrane region" description="Helical" evidence="10">
    <location>
        <begin position="122"/>
        <end position="144"/>
    </location>
</feature>
<keyword evidence="6 10" id="KW-1133">Transmembrane helix</keyword>
<feature type="transmembrane region" description="Helical" evidence="10">
    <location>
        <begin position="12"/>
        <end position="30"/>
    </location>
</feature>
<feature type="transmembrane region" description="Helical" evidence="10">
    <location>
        <begin position="87"/>
        <end position="110"/>
    </location>
</feature>
<keyword evidence="5 10" id="KW-0812">Transmembrane</keyword>
<feature type="transmembrane region" description="Helical" evidence="10">
    <location>
        <begin position="183"/>
        <end position="205"/>
    </location>
</feature>
<dbReference type="InterPro" id="IPR006303">
    <property type="entry name" value="FliR"/>
</dbReference>
<keyword evidence="12" id="KW-1185">Reference proteome</keyword>
<keyword evidence="4 10" id="KW-1003">Cell membrane</keyword>
<dbReference type="RefSeq" id="WP_115418009.1">
    <property type="nucleotide sequence ID" value="NZ_CP031358.1"/>
</dbReference>
<feature type="transmembrane region" description="Helical" evidence="10">
    <location>
        <begin position="217"/>
        <end position="237"/>
    </location>
</feature>
<evidence type="ECO:0000313" key="11">
    <source>
        <dbReference type="EMBL" id="AXK43696.1"/>
    </source>
</evidence>
<dbReference type="Pfam" id="PF01311">
    <property type="entry name" value="Bac_export_1"/>
    <property type="match status" value="1"/>
</dbReference>
<evidence type="ECO:0000256" key="10">
    <source>
        <dbReference type="RuleBase" id="RU362071"/>
    </source>
</evidence>
<proteinExistence type="inferred from homology"/>
<evidence type="ECO:0000256" key="4">
    <source>
        <dbReference type="ARBA" id="ARBA00022475"/>
    </source>
</evidence>
<evidence type="ECO:0000256" key="5">
    <source>
        <dbReference type="ARBA" id="ARBA00022692"/>
    </source>
</evidence>
<geneLocation type="plasmid" evidence="11 12">
    <name>unnamed</name>
</geneLocation>
<evidence type="ECO:0000256" key="8">
    <source>
        <dbReference type="ARBA" id="ARBA00023143"/>
    </source>
</evidence>